<keyword evidence="2" id="KW-1185">Reference proteome</keyword>
<dbReference type="AlphaFoldDB" id="K3VY72"/>
<accession>K3VY72</accession>
<dbReference type="RefSeq" id="XP_009261063.1">
    <property type="nucleotide sequence ID" value="XM_009262788.1"/>
</dbReference>
<proteinExistence type="predicted"/>
<sequence>MLGKPSAQRKRYWDGHTYLNCCKMPDLNAMERRVATQRSWAGVGRHQGAFLFPNVPLRPRLILTAGKLDRERQPN</sequence>
<comment type="caution">
    <text evidence="1">The sequence shown here is derived from an EMBL/GenBank/DDBJ whole genome shotgun (WGS) entry which is preliminary data.</text>
</comment>
<protein>
    <submittedName>
        <fullName evidence="1">Uncharacterized protein</fullName>
    </submittedName>
</protein>
<dbReference type="GeneID" id="20368288"/>
<dbReference type="HOGENOM" id="CLU_2671196_0_0_1"/>
<evidence type="ECO:0000313" key="2">
    <source>
        <dbReference type="Proteomes" id="UP000007978"/>
    </source>
</evidence>
<dbReference type="Proteomes" id="UP000007978">
    <property type="component" value="Chromosome 4"/>
</dbReference>
<organism evidence="1 2">
    <name type="scientific">Fusarium pseudograminearum (strain CS3096)</name>
    <name type="common">Wheat and barley crown-rot fungus</name>
    <dbReference type="NCBI Taxonomy" id="1028729"/>
    <lineage>
        <taxon>Eukaryota</taxon>
        <taxon>Fungi</taxon>
        <taxon>Dikarya</taxon>
        <taxon>Ascomycota</taxon>
        <taxon>Pezizomycotina</taxon>
        <taxon>Sordariomycetes</taxon>
        <taxon>Hypocreomycetidae</taxon>
        <taxon>Hypocreales</taxon>
        <taxon>Nectriaceae</taxon>
        <taxon>Fusarium</taxon>
    </lineage>
</organism>
<dbReference type="EMBL" id="AFNW01000313">
    <property type="protein sequence ID" value="EKJ70145.1"/>
    <property type="molecule type" value="Genomic_DNA"/>
</dbReference>
<reference evidence="1 2" key="1">
    <citation type="journal article" date="2012" name="PLoS Pathog.">
        <title>Comparative pathogenomics reveals horizontally acquired novel virulence genes in fungi infecting cereal hosts.</title>
        <authorList>
            <person name="Gardiner D.M."/>
            <person name="McDonald M.C."/>
            <person name="Covarelli L."/>
            <person name="Solomon P.S."/>
            <person name="Rusu A.G."/>
            <person name="Marshall M."/>
            <person name="Kazan K."/>
            <person name="Chakraborty S."/>
            <person name="McDonald B.A."/>
            <person name="Manners J.M."/>
        </authorList>
    </citation>
    <scope>NUCLEOTIDE SEQUENCE [LARGE SCALE GENOMIC DNA]</scope>
    <source>
        <strain evidence="1 2">CS3096</strain>
    </source>
</reference>
<dbReference type="KEGG" id="fpu:FPSE_09671"/>
<gene>
    <name evidence="1" type="ORF">FPSE_09671</name>
</gene>
<evidence type="ECO:0000313" key="1">
    <source>
        <dbReference type="EMBL" id="EKJ70145.1"/>
    </source>
</evidence>
<name>K3VY72_FUSPC</name>